<keyword evidence="1" id="KW-0732">Signal</keyword>
<protein>
    <submittedName>
        <fullName evidence="2">Uncharacterized protein</fullName>
    </submittedName>
</protein>
<feature type="signal peptide" evidence="1">
    <location>
        <begin position="1"/>
        <end position="24"/>
    </location>
</feature>
<dbReference type="AlphaFoldDB" id="A0A1M7T1H8"/>
<evidence type="ECO:0000313" key="3">
    <source>
        <dbReference type="Proteomes" id="UP000184096"/>
    </source>
</evidence>
<feature type="chain" id="PRO_5012523105" evidence="1">
    <location>
        <begin position="25"/>
        <end position="99"/>
    </location>
</feature>
<reference evidence="3" key="1">
    <citation type="submission" date="2016-11" db="EMBL/GenBank/DDBJ databases">
        <authorList>
            <person name="Varghese N."/>
            <person name="Submissions S."/>
        </authorList>
    </citation>
    <scope>NUCLEOTIDE SEQUENCE [LARGE SCALE GENOMIC DNA]</scope>
    <source>
        <strain evidence="3">GAS401</strain>
    </source>
</reference>
<dbReference type="EMBL" id="LT670849">
    <property type="protein sequence ID" value="SHN64568.1"/>
    <property type="molecule type" value="Genomic_DNA"/>
</dbReference>
<name>A0A1M7T1H8_9BRAD</name>
<accession>A0A1M7T1H8</accession>
<gene>
    <name evidence="2" type="ORF">SAMN05444170_0595</name>
</gene>
<dbReference type="Proteomes" id="UP000184096">
    <property type="component" value="Chromosome I"/>
</dbReference>
<evidence type="ECO:0000256" key="1">
    <source>
        <dbReference type="SAM" id="SignalP"/>
    </source>
</evidence>
<proteinExistence type="predicted"/>
<organism evidence="2 3">
    <name type="scientific">Bradyrhizobium erythrophlei</name>
    <dbReference type="NCBI Taxonomy" id="1437360"/>
    <lineage>
        <taxon>Bacteria</taxon>
        <taxon>Pseudomonadati</taxon>
        <taxon>Pseudomonadota</taxon>
        <taxon>Alphaproteobacteria</taxon>
        <taxon>Hyphomicrobiales</taxon>
        <taxon>Nitrobacteraceae</taxon>
        <taxon>Bradyrhizobium</taxon>
    </lineage>
</organism>
<sequence length="99" mass="10621">MFKLGLTGAAVLSFTLVIAAPADANDVQTTNGHQSKRHLPAAPNSAIAYGDPNLPVENALRWGYSQGYSNYPSGWGGLYGDGRYPDNTISNPHPYNTLR</sequence>
<evidence type="ECO:0000313" key="2">
    <source>
        <dbReference type="EMBL" id="SHN64568.1"/>
    </source>
</evidence>
<keyword evidence="3" id="KW-1185">Reference proteome</keyword>
<dbReference type="RefSeq" id="WP_156898364.1">
    <property type="nucleotide sequence ID" value="NZ_LT670849.1"/>
</dbReference>